<dbReference type="AlphaFoldDB" id="A0AAV7W314"/>
<evidence type="ECO:0000313" key="2">
    <source>
        <dbReference type="EMBL" id="KAJ1207046.1"/>
    </source>
</evidence>
<protein>
    <submittedName>
        <fullName evidence="2">Uncharacterized protein</fullName>
    </submittedName>
</protein>
<organism evidence="2 3">
    <name type="scientific">Pleurodeles waltl</name>
    <name type="common">Iberian ribbed newt</name>
    <dbReference type="NCBI Taxonomy" id="8319"/>
    <lineage>
        <taxon>Eukaryota</taxon>
        <taxon>Metazoa</taxon>
        <taxon>Chordata</taxon>
        <taxon>Craniata</taxon>
        <taxon>Vertebrata</taxon>
        <taxon>Euteleostomi</taxon>
        <taxon>Amphibia</taxon>
        <taxon>Batrachia</taxon>
        <taxon>Caudata</taxon>
        <taxon>Salamandroidea</taxon>
        <taxon>Salamandridae</taxon>
        <taxon>Pleurodelinae</taxon>
        <taxon>Pleurodeles</taxon>
    </lineage>
</organism>
<accession>A0AAV7W314</accession>
<reference evidence="2" key="1">
    <citation type="journal article" date="2022" name="bioRxiv">
        <title>Sequencing and chromosome-scale assembly of the giantPleurodeles waltlgenome.</title>
        <authorList>
            <person name="Brown T."/>
            <person name="Elewa A."/>
            <person name="Iarovenko S."/>
            <person name="Subramanian E."/>
            <person name="Araus A.J."/>
            <person name="Petzold A."/>
            <person name="Susuki M."/>
            <person name="Suzuki K.-i.T."/>
            <person name="Hayashi T."/>
            <person name="Toyoda A."/>
            <person name="Oliveira C."/>
            <person name="Osipova E."/>
            <person name="Leigh N.D."/>
            <person name="Simon A."/>
            <person name="Yun M.H."/>
        </authorList>
    </citation>
    <scope>NUCLEOTIDE SEQUENCE</scope>
    <source>
        <strain evidence="2">20211129_DDA</strain>
        <tissue evidence="2">Liver</tissue>
    </source>
</reference>
<name>A0AAV7W314_PLEWA</name>
<evidence type="ECO:0000313" key="3">
    <source>
        <dbReference type="Proteomes" id="UP001066276"/>
    </source>
</evidence>
<comment type="caution">
    <text evidence="2">The sequence shown here is derived from an EMBL/GenBank/DDBJ whole genome shotgun (WGS) entry which is preliminary data.</text>
</comment>
<gene>
    <name evidence="2" type="ORF">NDU88_002438</name>
</gene>
<dbReference type="EMBL" id="JANPWB010000002">
    <property type="protein sequence ID" value="KAJ1207046.1"/>
    <property type="molecule type" value="Genomic_DNA"/>
</dbReference>
<sequence>MMVGTPLYTGVKQQANSMGQYSTRAQRNPPSSPTAVQGPTAAISLAPSTPWGGKPRSQLLVAGHPTDSPLLASSWGSESPHIPEVTKPGTRESRQCFLYIILSVGETKLQQPRRHHATRSALHLRLTRGHVALGPPRHMDNRRRPPH</sequence>
<proteinExistence type="predicted"/>
<evidence type="ECO:0000256" key="1">
    <source>
        <dbReference type="SAM" id="MobiDB-lite"/>
    </source>
</evidence>
<dbReference type="Proteomes" id="UP001066276">
    <property type="component" value="Chromosome 1_2"/>
</dbReference>
<keyword evidence="3" id="KW-1185">Reference proteome</keyword>
<feature type="compositionally biased region" description="Polar residues" evidence="1">
    <location>
        <begin position="14"/>
        <end position="37"/>
    </location>
</feature>
<feature type="region of interest" description="Disordered" evidence="1">
    <location>
        <begin position="14"/>
        <end position="56"/>
    </location>
</feature>